<evidence type="ECO:0000256" key="2">
    <source>
        <dbReference type="ARBA" id="ARBA00023125"/>
    </source>
</evidence>
<accession>A0A023D9I9</accession>
<reference evidence="4 5" key="2">
    <citation type="journal article" date="2014" name="FEMS Microbiol. Lett.">
        <title>Draft genomic DNA sequence of the facultatively methylotrophic bacterium Acidomonas methanolica type strain MB58.</title>
        <authorList>
            <person name="Higashiura N."/>
            <person name="Hadano H."/>
            <person name="Hirakawa H."/>
            <person name="Matsutani M."/>
            <person name="Takabe S."/>
            <person name="Matsushita K."/>
            <person name="Azuma Y."/>
        </authorList>
    </citation>
    <scope>NUCLEOTIDE SEQUENCE [LARGE SCALE GENOMIC DNA]</scope>
    <source>
        <strain evidence="4 5">MB58</strain>
    </source>
</reference>
<evidence type="ECO:0000313" key="5">
    <source>
        <dbReference type="Proteomes" id="UP000019760"/>
    </source>
</evidence>
<dbReference type="Proteomes" id="UP000019760">
    <property type="component" value="Unassembled WGS sequence"/>
</dbReference>
<dbReference type="GO" id="GO:0009307">
    <property type="term" value="P:DNA restriction-modification system"/>
    <property type="evidence" value="ECO:0007669"/>
    <property type="project" value="UniProtKB-KW"/>
</dbReference>
<dbReference type="Pfam" id="PF11867">
    <property type="entry name" value="T1RH-like_C"/>
    <property type="match status" value="1"/>
</dbReference>
<dbReference type="Gene3D" id="3.90.220.20">
    <property type="entry name" value="DNA methylase specificity domains"/>
    <property type="match status" value="1"/>
</dbReference>
<keyword evidence="5" id="KW-1185">Reference proteome</keyword>
<feature type="domain" description="Type I restriction enzyme HindI endonuclease subunit-like C-terminal" evidence="3">
    <location>
        <begin position="67"/>
        <end position="195"/>
    </location>
</feature>
<dbReference type="PANTHER" id="PTHR30195:SF15">
    <property type="entry name" value="TYPE I RESTRICTION ENZYME HINDI ENDONUCLEASE SUBUNIT"/>
    <property type="match status" value="1"/>
</dbReference>
<dbReference type="AlphaFoldDB" id="A0A023D9I9"/>
<sequence>MASEYVDKGIPFLRSLNIEPLNIKCDGVKFITPSFHKRLQKSSLRPGDVVIVRTGKPGTCAAIPDWLEQAVGRYHTNALTSAQILDELIRLAHEMAAARSRGEELGLSPEEVAFYDALARNDSAREAMGDPGLRVIAAALVKTIRENATVDWNVMAPTRARMRTAVKRLLRKYGYPPDMQDEAVQNILRQAEEFAPLWAGSGG</sequence>
<dbReference type="InterPro" id="IPR044946">
    <property type="entry name" value="Restrct_endonuc_typeI_TRD_sf"/>
</dbReference>
<dbReference type="InterPro" id="IPR051268">
    <property type="entry name" value="Type-I_R_enzyme_R_subunit"/>
</dbReference>
<organism evidence="4 5">
    <name type="scientific">Acidomonas methanolica NBRC 104435</name>
    <dbReference type="NCBI Taxonomy" id="1231351"/>
    <lineage>
        <taxon>Bacteria</taxon>
        <taxon>Pseudomonadati</taxon>
        <taxon>Pseudomonadota</taxon>
        <taxon>Alphaproteobacteria</taxon>
        <taxon>Acetobacterales</taxon>
        <taxon>Acetobacteraceae</taxon>
        <taxon>Acidomonas</taxon>
    </lineage>
</organism>
<evidence type="ECO:0000313" key="4">
    <source>
        <dbReference type="EMBL" id="GAJ30794.1"/>
    </source>
</evidence>
<dbReference type="GO" id="GO:0003677">
    <property type="term" value="F:DNA binding"/>
    <property type="evidence" value="ECO:0007669"/>
    <property type="project" value="UniProtKB-KW"/>
</dbReference>
<evidence type="ECO:0000259" key="3">
    <source>
        <dbReference type="Pfam" id="PF11867"/>
    </source>
</evidence>
<protein>
    <submittedName>
        <fullName evidence="4">Type I restriction-modification system R subunit</fullName>
    </submittedName>
</protein>
<gene>
    <name evidence="4" type="ORF">Amme_376_006</name>
</gene>
<dbReference type="InterPro" id="IPR021810">
    <property type="entry name" value="T1RH-like_C"/>
</dbReference>
<keyword evidence="1" id="KW-0680">Restriction system</keyword>
<evidence type="ECO:0000256" key="1">
    <source>
        <dbReference type="ARBA" id="ARBA00022747"/>
    </source>
</evidence>
<proteinExistence type="predicted"/>
<dbReference type="PANTHER" id="PTHR30195">
    <property type="entry name" value="TYPE I SITE-SPECIFIC DEOXYRIBONUCLEASE PROTEIN SUBUNIT M AND R"/>
    <property type="match status" value="1"/>
</dbReference>
<name>A0A023D9I9_ACIMT</name>
<keyword evidence="2" id="KW-0238">DNA-binding</keyword>
<reference evidence="5" key="1">
    <citation type="journal article" date="2014" name="FEMS Microbiol. Lett.">
        <title>Draft Genomic DNA Sequence of the Facultatively Methylotrophic Bacterium Acidomonas methanolica type strain MB58.</title>
        <authorList>
            <person name="Higashiura N."/>
            <person name="Hadano H."/>
            <person name="Hirakawa H."/>
            <person name="Matsutani M."/>
            <person name="Takabe S."/>
            <person name="Matsushita K."/>
            <person name="Azuma Y."/>
        </authorList>
    </citation>
    <scope>NUCLEOTIDE SEQUENCE [LARGE SCALE GENOMIC DNA]</scope>
    <source>
        <strain evidence="5">MB58</strain>
    </source>
</reference>
<comment type="caution">
    <text evidence="4">The sequence shown here is derived from an EMBL/GenBank/DDBJ whole genome shotgun (WGS) entry which is preliminary data.</text>
</comment>
<dbReference type="EMBL" id="BAND01000317">
    <property type="protein sequence ID" value="GAJ30794.1"/>
    <property type="molecule type" value="Genomic_DNA"/>
</dbReference>
<dbReference type="SUPFAM" id="SSF116734">
    <property type="entry name" value="DNA methylase specificity domain"/>
    <property type="match status" value="1"/>
</dbReference>